<evidence type="ECO:0000313" key="1">
    <source>
        <dbReference type="EMBL" id="CAB4177315.1"/>
    </source>
</evidence>
<sequence length="62" mass="7450">MNNEEIIDSVHHLGINSMHYSGYNALVYAYQVIQIIKGEHTWEYFVDRQQEEYKLQFNKKGE</sequence>
<dbReference type="EMBL" id="LR796947">
    <property type="protein sequence ID" value="CAB4177315.1"/>
    <property type="molecule type" value="Genomic_DNA"/>
</dbReference>
<gene>
    <name evidence="1" type="ORF">UFOVP999_28</name>
</gene>
<reference evidence="1" key="1">
    <citation type="submission" date="2020-05" db="EMBL/GenBank/DDBJ databases">
        <authorList>
            <person name="Chiriac C."/>
            <person name="Salcher M."/>
            <person name="Ghai R."/>
            <person name="Kavagutti S V."/>
        </authorList>
    </citation>
    <scope>NUCLEOTIDE SEQUENCE</scope>
</reference>
<proteinExistence type="predicted"/>
<organism evidence="1">
    <name type="scientific">uncultured Caudovirales phage</name>
    <dbReference type="NCBI Taxonomy" id="2100421"/>
    <lineage>
        <taxon>Viruses</taxon>
        <taxon>Duplodnaviria</taxon>
        <taxon>Heunggongvirae</taxon>
        <taxon>Uroviricota</taxon>
        <taxon>Caudoviricetes</taxon>
        <taxon>Peduoviridae</taxon>
        <taxon>Maltschvirus</taxon>
        <taxon>Maltschvirus maltsch</taxon>
    </lineage>
</organism>
<accession>A0A6J5Q7J3</accession>
<name>A0A6J5Q7J3_9CAUD</name>
<protein>
    <submittedName>
        <fullName evidence="1">Uncharacterized protein</fullName>
    </submittedName>
</protein>